<organism evidence="2 3">
    <name type="scientific">Caldichromatium japonicum</name>
    <dbReference type="NCBI Taxonomy" id="2699430"/>
    <lineage>
        <taxon>Bacteria</taxon>
        <taxon>Pseudomonadati</taxon>
        <taxon>Pseudomonadota</taxon>
        <taxon>Gammaproteobacteria</taxon>
        <taxon>Chromatiales</taxon>
        <taxon>Chromatiaceae</taxon>
        <taxon>Caldichromatium</taxon>
    </lineage>
</organism>
<sequence>MPGIKQFEFQNKYFDNQSFAIKRWAFCSVYDKGTGAICAGRAAIMLNARDPRQRPAPPEHPPEHPSQAAPARMLHIEQLWVPR</sequence>
<dbReference type="RefSeq" id="WP_166270578.1">
    <property type="nucleotide sequence ID" value="NZ_CP048029.1"/>
</dbReference>
<accession>A0A6G7VD54</accession>
<name>A0A6G7VD54_9GAMM</name>
<reference evidence="3" key="1">
    <citation type="submission" date="2020-01" db="EMBL/GenBank/DDBJ databases">
        <title>Caldichromatium gen. nov., sp. nov., a thermophilic purple sulfur bacterium member of the family Chromatiaceae isolated from Nakabusa hot spring, Japan.</title>
        <authorList>
            <person name="Saini M.K."/>
            <person name="Hanada S."/>
            <person name="Tank M."/>
        </authorList>
    </citation>
    <scope>NUCLEOTIDE SEQUENCE [LARGE SCALE GENOMIC DNA]</scope>
    <source>
        <strain evidence="3">No.7</strain>
    </source>
</reference>
<dbReference type="EMBL" id="CP048029">
    <property type="protein sequence ID" value="QIK37815.1"/>
    <property type="molecule type" value="Genomic_DNA"/>
</dbReference>
<evidence type="ECO:0000256" key="1">
    <source>
        <dbReference type="SAM" id="MobiDB-lite"/>
    </source>
</evidence>
<keyword evidence="3" id="KW-1185">Reference proteome</keyword>
<dbReference type="Proteomes" id="UP000502699">
    <property type="component" value="Chromosome"/>
</dbReference>
<dbReference type="AlphaFoldDB" id="A0A6G7VD54"/>
<evidence type="ECO:0000313" key="3">
    <source>
        <dbReference type="Proteomes" id="UP000502699"/>
    </source>
</evidence>
<proteinExistence type="predicted"/>
<protein>
    <submittedName>
        <fullName evidence="2">Uncharacterized protein</fullName>
    </submittedName>
</protein>
<feature type="region of interest" description="Disordered" evidence="1">
    <location>
        <begin position="50"/>
        <end position="71"/>
    </location>
</feature>
<gene>
    <name evidence="2" type="ORF">GWK36_07265</name>
</gene>
<dbReference type="KEGG" id="cjap:GWK36_07265"/>
<evidence type="ECO:0000313" key="2">
    <source>
        <dbReference type="EMBL" id="QIK37815.1"/>
    </source>
</evidence>